<name>A0A166RSD8_9AGAM</name>
<feature type="region of interest" description="Disordered" evidence="1">
    <location>
        <begin position="177"/>
        <end position="294"/>
    </location>
</feature>
<organism evidence="2 3">
    <name type="scientific">Athelia psychrophila</name>
    <dbReference type="NCBI Taxonomy" id="1759441"/>
    <lineage>
        <taxon>Eukaryota</taxon>
        <taxon>Fungi</taxon>
        <taxon>Dikarya</taxon>
        <taxon>Basidiomycota</taxon>
        <taxon>Agaricomycotina</taxon>
        <taxon>Agaricomycetes</taxon>
        <taxon>Agaricomycetidae</taxon>
        <taxon>Atheliales</taxon>
        <taxon>Atheliaceae</taxon>
        <taxon>Athelia</taxon>
    </lineage>
</organism>
<protein>
    <submittedName>
        <fullName evidence="2">Uncharacterized protein</fullName>
    </submittedName>
</protein>
<feature type="compositionally biased region" description="Polar residues" evidence="1">
    <location>
        <begin position="196"/>
        <end position="205"/>
    </location>
</feature>
<dbReference type="Proteomes" id="UP000076532">
    <property type="component" value="Unassembled WGS sequence"/>
</dbReference>
<evidence type="ECO:0000313" key="3">
    <source>
        <dbReference type="Proteomes" id="UP000076532"/>
    </source>
</evidence>
<gene>
    <name evidence="2" type="ORF">FIBSPDRAFT_852308</name>
</gene>
<dbReference type="AlphaFoldDB" id="A0A166RSD8"/>
<evidence type="ECO:0000256" key="1">
    <source>
        <dbReference type="SAM" id="MobiDB-lite"/>
    </source>
</evidence>
<dbReference type="EMBL" id="KV417502">
    <property type="protein sequence ID" value="KZP28603.1"/>
    <property type="molecule type" value="Genomic_DNA"/>
</dbReference>
<feature type="compositionally biased region" description="Low complexity" evidence="1">
    <location>
        <begin position="177"/>
        <end position="195"/>
    </location>
</feature>
<keyword evidence="3" id="KW-1185">Reference proteome</keyword>
<proteinExistence type="predicted"/>
<accession>A0A166RSD8</accession>
<feature type="compositionally biased region" description="Low complexity" evidence="1">
    <location>
        <begin position="238"/>
        <end position="251"/>
    </location>
</feature>
<feature type="region of interest" description="Disordered" evidence="1">
    <location>
        <begin position="129"/>
        <end position="164"/>
    </location>
</feature>
<feature type="compositionally biased region" description="Basic residues" evidence="1">
    <location>
        <begin position="91"/>
        <end position="101"/>
    </location>
</feature>
<reference evidence="2 3" key="1">
    <citation type="journal article" date="2016" name="Mol. Biol. Evol.">
        <title>Comparative Genomics of Early-Diverging Mushroom-Forming Fungi Provides Insights into the Origins of Lignocellulose Decay Capabilities.</title>
        <authorList>
            <person name="Nagy L.G."/>
            <person name="Riley R."/>
            <person name="Tritt A."/>
            <person name="Adam C."/>
            <person name="Daum C."/>
            <person name="Floudas D."/>
            <person name="Sun H."/>
            <person name="Yadav J.S."/>
            <person name="Pangilinan J."/>
            <person name="Larsson K.H."/>
            <person name="Matsuura K."/>
            <person name="Barry K."/>
            <person name="Labutti K."/>
            <person name="Kuo R."/>
            <person name="Ohm R.A."/>
            <person name="Bhattacharya S.S."/>
            <person name="Shirouzu T."/>
            <person name="Yoshinaga Y."/>
            <person name="Martin F.M."/>
            <person name="Grigoriev I.V."/>
            <person name="Hibbett D.S."/>
        </authorList>
    </citation>
    <scope>NUCLEOTIDE SEQUENCE [LARGE SCALE GENOMIC DNA]</scope>
    <source>
        <strain evidence="2 3">CBS 109695</strain>
    </source>
</reference>
<feature type="compositionally biased region" description="Basic and acidic residues" evidence="1">
    <location>
        <begin position="144"/>
        <end position="157"/>
    </location>
</feature>
<feature type="region of interest" description="Disordered" evidence="1">
    <location>
        <begin position="72"/>
        <end position="111"/>
    </location>
</feature>
<feature type="compositionally biased region" description="Gly residues" evidence="1">
    <location>
        <begin position="272"/>
        <end position="294"/>
    </location>
</feature>
<sequence>MHPKVSAPCPLLSLHHANAISRTPTVAHTPTKSAAVVDVAEIVASRTRHDRSTRNRVPTRSNHIAAHPRNVERRCPRSPTRVHTSQDGTQRRPRGRHRCSHGFKLPPQRLRALGPHPRLRVYPALCARANPPRASRPSTLVNSHTDDTPQHGTEPRLHPATQVPSLAPRCPYLLACSTPASSSSPRSRASTTMSTLSRAPSPCTNRHTHTPSWALVPGAGRRPTASTLTCLRPRANHSTAASSSRTPRSSSQANHGVQGYIPPRARCAAGPRGVGEGAGGEGAGSEGLEGSHAG</sequence>
<evidence type="ECO:0000313" key="2">
    <source>
        <dbReference type="EMBL" id="KZP28603.1"/>
    </source>
</evidence>